<protein>
    <submittedName>
        <fullName evidence="3">Uncharacterized protein</fullName>
    </submittedName>
</protein>
<keyword evidence="2" id="KW-0812">Transmembrane</keyword>
<gene>
    <name evidence="3" type="ORF">CEP51_015510</name>
</gene>
<dbReference type="AlphaFoldDB" id="A0A428P8F8"/>
<dbReference type="Proteomes" id="UP000287972">
    <property type="component" value="Unassembled WGS sequence"/>
</dbReference>
<proteinExistence type="predicted"/>
<accession>A0A428P8F8</accession>
<evidence type="ECO:0000313" key="3">
    <source>
        <dbReference type="EMBL" id="RSL49341.1"/>
    </source>
</evidence>
<evidence type="ECO:0000313" key="4">
    <source>
        <dbReference type="Proteomes" id="UP000287972"/>
    </source>
</evidence>
<keyword evidence="2" id="KW-1133">Transmembrane helix</keyword>
<evidence type="ECO:0000256" key="1">
    <source>
        <dbReference type="SAM" id="Coils"/>
    </source>
</evidence>
<comment type="caution">
    <text evidence="3">The sequence shown here is derived from an EMBL/GenBank/DDBJ whole genome shotgun (WGS) entry which is preliminary data.</text>
</comment>
<name>A0A428P8F8_9HYPO</name>
<organism evidence="3 4">
    <name type="scientific">Fusarium floridanum</name>
    <dbReference type="NCBI Taxonomy" id="1325733"/>
    <lineage>
        <taxon>Eukaryota</taxon>
        <taxon>Fungi</taxon>
        <taxon>Dikarya</taxon>
        <taxon>Ascomycota</taxon>
        <taxon>Pezizomycotina</taxon>
        <taxon>Sordariomycetes</taxon>
        <taxon>Hypocreomycetidae</taxon>
        <taxon>Hypocreales</taxon>
        <taxon>Nectriaceae</taxon>
        <taxon>Fusarium</taxon>
        <taxon>Fusarium solani species complex</taxon>
    </lineage>
</organism>
<dbReference type="EMBL" id="NKCL01000848">
    <property type="protein sequence ID" value="RSL49341.1"/>
    <property type="molecule type" value="Genomic_DNA"/>
</dbReference>
<keyword evidence="2" id="KW-0472">Membrane</keyword>
<feature type="coiled-coil region" evidence="1">
    <location>
        <begin position="81"/>
        <end position="115"/>
    </location>
</feature>
<keyword evidence="1" id="KW-0175">Coiled coil</keyword>
<reference evidence="3 4" key="1">
    <citation type="submission" date="2017-06" db="EMBL/GenBank/DDBJ databases">
        <title>Comparative genomic analysis of Ambrosia Fusariam Clade fungi.</title>
        <authorList>
            <person name="Stajich J.E."/>
            <person name="Carrillo J."/>
            <person name="Kijimoto T."/>
            <person name="Eskalen A."/>
            <person name="O'Donnell K."/>
            <person name="Kasson M."/>
        </authorList>
    </citation>
    <scope>NUCLEOTIDE SEQUENCE [LARGE SCALE GENOMIC DNA]</scope>
    <source>
        <strain evidence="3 4">NRRL62606</strain>
    </source>
</reference>
<evidence type="ECO:0000256" key="2">
    <source>
        <dbReference type="SAM" id="Phobius"/>
    </source>
</evidence>
<keyword evidence="4" id="KW-1185">Reference proteome</keyword>
<sequence>MNKQSERMPLQEHLQTAASLPFYSVGVTKAHSAIYLNQYRLSQWLARSRGLLENTTHESSCPPGPEEFPRGHLEEDDEMVLARLRKAQASLQTSLSRLDQDLQKLQNALLSTRKERAVRTGLITLFACAFLSVLVALSRHGHMPSLSMIPRRLQPLIPLVPSPIAILLIASRERQIWAVAAARSRVEALRVIVGSSQPVSPEDIAWLESEEWDGVNWGLVDL</sequence>
<feature type="transmembrane region" description="Helical" evidence="2">
    <location>
        <begin position="122"/>
        <end position="141"/>
    </location>
</feature>